<dbReference type="AlphaFoldDB" id="A0A2U9IJM8"/>
<organism evidence="2 3">
    <name type="scientific">Acidianus sulfidivorans JP7</name>
    <dbReference type="NCBI Taxonomy" id="619593"/>
    <lineage>
        <taxon>Archaea</taxon>
        <taxon>Thermoproteota</taxon>
        <taxon>Thermoprotei</taxon>
        <taxon>Sulfolobales</taxon>
        <taxon>Sulfolobaceae</taxon>
        <taxon>Acidianus</taxon>
    </lineage>
</organism>
<gene>
    <name evidence="2" type="ORF">DFR86_00950</name>
</gene>
<dbReference type="Pfam" id="PF05050">
    <property type="entry name" value="Methyltransf_21"/>
    <property type="match status" value="1"/>
</dbReference>
<dbReference type="InterPro" id="IPR029063">
    <property type="entry name" value="SAM-dependent_MTases_sf"/>
</dbReference>
<dbReference type="RefSeq" id="WP_110379139.1">
    <property type="nucleotide sequence ID" value="NZ_CP029288.2"/>
</dbReference>
<dbReference type="InterPro" id="IPR006342">
    <property type="entry name" value="FkbM_mtfrase"/>
</dbReference>
<dbReference type="NCBIfam" id="TIGR01444">
    <property type="entry name" value="fkbM_fam"/>
    <property type="match status" value="1"/>
</dbReference>
<dbReference type="PANTHER" id="PTHR34203">
    <property type="entry name" value="METHYLTRANSFERASE, FKBM FAMILY PROTEIN"/>
    <property type="match status" value="1"/>
</dbReference>
<evidence type="ECO:0000313" key="2">
    <source>
        <dbReference type="EMBL" id="AWR96249.1"/>
    </source>
</evidence>
<keyword evidence="2" id="KW-0808">Transferase</keyword>
<dbReference type="GeneID" id="36836493"/>
<dbReference type="EMBL" id="CP029288">
    <property type="protein sequence ID" value="AWR96249.1"/>
    <property type="molecule type" value="Genomic_DNA"/>
</dbReference>
<dbReference type="InterPro" id="IPR052514">
    <property type="entry name" value="SAM-dependent_MTase"/>
</dbReference>
<keyword evidence="3" id="KW-1185">Reference proteome</keyword>
<reference evidence="2 3" key="1">
    <citation type="submission" date="2018-05" db="EMBL/GenBank/DDBJ databases">
        <title>Complete Genome Sequences of Extremely Thermoacidophilic, Metal-Mobilizing Type-Strain Members of the Archaeal Family Sulfolobaceae: Acidianus brierleyi DSM-1651T, Acidianus sulfidivorans DSM-18786T, Metallosphaera hakonensis DSM-7519T, and Metallosphaera prunae DSM-10039T.</title>
        <authorList>
            <person name="Counts J.A."/>
            <person name="Kelly R.M."/>
        </authorList>
    </citation>
    <scope>NUCLEOTIDE SEQUENCE [LARGE SCALE GENOMIC DNA]</scope>
    <source>
        <strain evidence="2 3">JP7</strain>
    </source>
</reference>
<dbReference type="KEGG" id="asul:DFR86_00950"/>
<dbReference type="GO" id="GO:0008168">
    <property type="term" value="F:methyltransferase activity"/>
    <property type="evidence" value="ECO:0007669"/>
    <property type="project" value="UniProtKB-KW"/>
</dbReference>
<proteinExistence type="predicted"/>
<accession>A0A2U9IJM8</accession>
<keyword evidence="2" id="KW-0489">Methyltransferase</keyword>
<feature type="domain" description="Methyltransferase FkbM" evidence="1">
    <location>
        <begin position="165"/>
        <end position="323"/>
    </location>
</feature>
<dbReference type="SUPFAM" id="SSF53335">
    <property type="entry name" value="S-adenosyl-L-methionine-dependent methyltransferases"/>
    <property type="match status" value="1"/>
</dbReference>
<name>A0A2U9IJM8_9CREN</name>
<dbReference type="Proteomes" id="UP000248410">
    <property type="component" value="Chromosome"/>
</dbReference>
<dbReference type="OrthoDB" id="275825at2157"/>
<dbReference type="PANTHER" id="PTHR34203:SF15">
    <property type="entry name" value="SLL1173 PROTEIN"/>
    <property type="match status" value="1"/>
</dbReference>
<sequence>MNSLWEKVPLLISIVRYLHDYPLVIIKTRNIISLKGWLNIFYQIKISRKDKALIELKNGSKGYCDLECILKFIEFVVFNYESNIPMGLTKLHFKDGKLYYDDNQVVTDTKFTLWFSLSGWIREENGTWYDPKIKIRILYPTFTFYETFYTNVYCIYSVRDREVVDIGANVGGTPIYFALKSARKVYAFEPLPSIYGIALKNVELNNMKDRVVLFNAGVGSKDGKIKVPMNMSVDESIGFSTLSSDKGEVKVPIYSLERIVNEIIKDHYLLKMDCEGCKADIILNTKPEVLSRFEKIIFEYHHYFPSWVKVGKPRTRLRELGYKCRLRVEIIDRAKQDVDTVVYCEK</sequence>
<dbReference type="GO" id="GO:0032259">
    <property type="term" value="P:methylation"/>
    <property type="evidence" value="ECO:0007669"/>
    <property type="project" value="UniProtKB-KW"/>
</dbReference>
<dbReference type="Gene3D" id="3.40.50.150">
    <property type="entry name" value="Vaccinia Virus protein VP39"/>
    <property type="match status" value="1"/>
</dbReference>
<protein>
    <submittedName>
        <fullName evidence="2">FkbM family methyltransferase</fullName>
    </submittedName>
</protein>
<evidence type="ECO:0000313" key="3">
    <source>
        <dbReference type="Proteomes" id="UP000248410"/>
    </source>
</evidence>
<evidence type="ECO:0000259" key="1">
    <source>
        <dbReference type="Pfam" id="PF05050"/>
    </source>
</evidence>